<evidence type="ECO:0000256" key="2">
    <source>
        <dbReference type="SAM" id="Phobius"/>
    </source>
</evidence>
<feature type="transmembrane region" description="Helical" evidence="2">
    <location>
        <begin position="144"/>
        <end position="164"/>
    </location>
</feature>
<dbReference type="EMBL" id="CADCVH010000034">
    <property type="protein sequence ID" value="CAA9452637.1"/>
    <property type="molecule type" value="Genomic_DNA"/>
</dbReference>
<feature type="transmembrane region" description="Helical" evidence="2">
    <location>
        <begin position="197"/>
        <end position="215"/>
    </location>
</feature>
<gene>
    <name evidence="3" type="ORF">AVDCRST_MAG02-986</name>
</gene>
<accession>A0A6J4QRA5</accession>
<protein>
    <recommendedName>
        <fullName evidence="4">DUF4386 family protein</fullName>
    </recommendedName>
</protein>
<feature type="transmembrane region" description="Helical" evidence="2">
    <location>
        <begin position="51"/>
        <end position="74"/>
    </location>
</feature>
<evidence type="ECO:0000313" key="3">
    <source>
        <dbReference type="EMBL" id="CAA9452637.1"/>
    </source>
</evidence>
<evidence type="ECO:0000256" key="1">
    <source>
        <dbReference type="SAM" id="MobiDB-lite"/>
    </source>
</evidence>
<proteinExistence type="predicted"/>
<sequence>MATSGKESRMKITAPKLIRWAGLSAMAAGIIFVVIQPIHPLDVLSSVTTDQWVIIQSLKTAMCLLGLLGLAGLYARQVEEAGWLGLAGYLLFSLFFAHTIAFAFTEAFILPQLATEAPKYVESFLGIINPESPGEMNLGALPTLYAVAGFGYVLGGLLFGIATFRAGILPRWAAGLLAVGAVLPILLSSLVPHPLDRIFAVPVGLALIWLGYALWSERRAQAAEPDDSVTTGVEQPAVGPSNGRVPSKA</sequence>
<keyword evidence="2" id="KW-0472">Membrane</keyword>
<feature type="transmembrane region" description="Helical" evidence="2">
    <location>
        <begin position="20"/>
        <end position="39"/>
    </location>
</feature>
<feature type="transmembrane region" description="Helical" evidence="2">
    <location>
        <begin position="86"/>
        <end position="110"/>
    </location>
</feature>
<organism evidence="3">
    <name type="scientific">uncultured Rubrobacteraceae bacterium</name>
    <dbReference type="NCBI Taxonomy" id="349277"/>
    <lineage>
        <taxon>Bacteria</taxon>
        <taxon>Bacillati</taxon>
        <taxon>Actinomycetota</taxon>
        <taxon>Rubrobacteria</taxon>
        <taxon>Rubrobacterales</taxon>
        <taxon>Rubrobacteraceae</taxon>
        <taxon>environmental samples</taxon>
    </lineage>
</organism>
<feature type="transmembrane region" description="Helical" evidence="2">
    <location>
        <begin position="171"/>
        <end position="191"/>
    </location>
</feature>
<keyword evidence="2" id="KW-0812">Transmembrane</keyword>
<name>A0A6J4QRA5_9ACTN</name>
<feature type="region of interest" description="Disordered" evidence="1">
    <location>
        <begin position="223"/>
        <end position="249"/>
    </location>
</feature>
<keyword evidence="2" id="KW-1133">Transmembrane helix</keyword>
<reference evidence="3" key="1">
    <citation type="submission" date="2020-02" db="EMBL/GenBank/DDBJ databases">
        <authorList>
            <person name="Meier V. D."/>
        </authorList>
    </citation>
    <scope>NUCLEOTIDE SEQUENCE</scope>
    <source>
        <strain evidence="3">AVDCRST_MAG02</strain>
    </source>
</reference>
<evidence type="ECO:0008006" key="4">
    <source>
        <dbReference type="Google" id="ProtNLM"/>
    </source>
</evidence>
<dbReference type="AlphaFoldDB" id="A0A6J4QRA5"/>